<evidence type="ECO:0000259" key="2">
    <source>
        <dbReference type="Pfam" id="PF04824"/>
    </source>
</evidence>
<dbReference type="InterPro" id="IPR006909">
    <property type="entry name" value="Rad21/Rec8_C_eu"/>
</dbReference>
<dbReference type="InterPro" id="IPR023093">
    <property type="entry name" value="ScpA-like_C"/>
</dbReference>
<name>A0ABP9XMA9_9FUNG</name>
<feature type="compositionally biased region" description="Basic residues" evidence="1">
    <location>
        <begin position="328"/>
        <end position="337"/>
    </location>
</feature>
<dbReference type="Pfam" id="PF04824">
    <property type="entry name" value="Rad21_Rec8"/>
    <property type="match status" value="1"/>
</dbReference>
<feature type="region of interest" description="Disordered" evidence="1">
    <location>
        <begin position="327"/>
        <end position="356"/>
    </location>
</feature>
<dbReference type="EMBL" id="BAABUJ010000004">
    <property type="protein sequence ID" value="GAA5795187.1"/>
    <property type="molecule type" value="Genomic_DNA"/>
</dbReference>
<organism evidence="3 4">
    <name type="scientific">Helicostylum pulchrum</name>
    <dbReference type="NCBI Taxonomy" id="562976"/>
    <lineage>
        <taxon>Eukaryota</taxon>
        <taxon>Fungi</taxon>
        <taxon>Fungi incertae sedis</taxon>
        <taxon>Mucoromycota</taxon>
        <taxon>Mucoromycotina</taxon>
        <taxon>Mucoromycetes</taxon>
        <taxon>Mucorales</taxon>
        <taxon>Mucorineae</taxon>
        <taxon>Mucoraceae</taxon>
        <taxon>Helicostylum</taxon>
    </lineage>
</organism>
<evidence type="ECO:0000256" key="1">
    <source>
        <dbReference type="SAM" id="MobiDB-lite"/>
    </source>
</evidence>
<evidence type="ECO:0000313" key="4">
    <source>
        <dbReference type="Proteomes" id="UP001476247"/>
    </source>
</evidence>
<gene>
    <name evidence="3" type="ORF">HPULCUR_000541</name>
</gene>
<dbReference type="Proteomes" id="UP001476247">
    <property type="component" value="Unassembled WGS sequence"/>
</dbReference>
<protein>
    <recommendedName>
        <fullName evidence="2">Rad21/Rec8-like protein C-terminal eukaryotic domain-containing protein</fullName>
    </recommendedName>
</protein>
<dbReference type="SUPFAM" id="SSF46785">
    <property type="entry name" value="Winged helix' DNA-binding domain"/>
    <property type="match status" value="1"/>
</dbReference>
<accession>A0ABP9XMA9</accession>
<reference evidence="3 4" key="1">
    <citation type="submission" date="2024-04" db="EMBL/GenBank/DDBJ databases">
        <title>genome sequences of Mucor flavus KT1a and Helicostylum pulchrum KT1b strains isolation_sourced from the surface of a dry-aged beef.</title>
        <authorList>
            <person name="Toyotome T."/>
            <person name="Hosono M."/>
            <person name="Torimaru M."/>
            <person name="Fukuda K."/>
            <person name="Mikami N."/>
        </authorList>
    </citation>
    <scope>NUCLEOTIDE SEQUENCE [LARGE SCALE GENOMIC DNA]</scope>
    <source>
        <strain evidence="3 4">KT1b</strain>
    </source>
</reference>
<sequence length="477" mass="55225">MVDDSVQLYQRLQSHFRADVNLKHPFTSKRLITLPETDDLIEFRHSSTLFSDLFGAQVEFRIEQEDYSILQMSDSISIDLPENQFDFAELLINSSRDNMDFIFNQHPITNPIHQPFDFTNMYDYIQQGTERGVERNPNEYTEHDSNMDYGDDGVDLDAGDIYPSVFDLPNLSLSSALSEASARSLSSGNNNNINNVHNALPALIPEEIEEASINTEMYADLERIGFMSPLVSRQRTVRRMMLEHAENTVIPWERYTTENIVNTQRTKHDKTKIQRNLRSPSIVFNPFQKDHTGLMGKESPLFNTEDNRNRFFLSHISEQLTTEFSRKRIEKSRRADHRQRSYSSSGSGVHLRSSSDLTVTPDMQTLHLGDMDLHDARSAQDTSFFDMNDYGDYDYEPNVEEGYQTRLSDEEQCRHALQEMKLFLSEGSDDVQLDDLFQLKNRSGISQLFYYTLELASKKMIYVNQIEPYGPIEIQFA</sequence>
<dbReference type="Gene3D" id="1.10.10.580">
    <property type="entry name" value="Structural maintenance of chromosome 1. Chain E"/>
    <property type="match status" value="1"/>
</dbReference>
<keyword evidence="4" id="KW-1185">Reference proteome</keyword>
<feature type="domain" description="Rad21/Rec8-like protein C-terminal eukaryotic" evidence="2">
    <location>
        <begin position="429"/>
        <end position="475"/>
    </location>
</feature>
<evidence type="ECO:0000313" key="3">
    <source>
        <dbReference type="EMBL" id="GAA5795187.1"/>
    </source>
</evidence>
<feature type="compositionally biased region" description="Low complexity" evidence="1">
    <location>
        <begin position="341"/>
        <end position="355"/>
    </location>
</feature>
<proteinExistence type="predicted"/>
<comment type="caution">
    <text evidence="3">The sequence shown here is derived from an EMBL/GenBank/DDBJ whole genome shotgun (WGS) entry which is preliminary data.</text>
</comment>
<dbReference type="InterPro" id="IPR036390">
    <property type="entry name" value="WH_DNA-bd_sf"/>
</dbReference>